<organism evidence="2 3">
    <name type="scientific">Linum trigynum</name>
    <dbReference type="NCBI Taxonomy" id="586398"/>
    <lineage>
        <taxon>Eukaryota</taxon>
        <taxon>Viridiplantae</taxon>
        <taxon>Streptophyta</taxon>
        <taxon>Embryophyta</taxon>
        <taxon>Tracheophyta</taxon>
        <taxon>Spermatophyta</taxon>
        <taxon>Magnoliopsida</taxon>
        <taxon>eudicotyledons</taxon>
        <taxon>Gunneridae</taxon>
        <taxon>Pentapetalae</taxon>
        <taxon>rosids</taxon>
        <taxon>fabids</taxon>
        <taxon>Malpighiales</taxon>
        <taxon>Linaceae</taxon>
        <taxon>Linum</taxon>
    </lineage>
</organism>
<evidence type="ECO:0000313" key="2">
    <source>
        <dbReference type="EMBL" id="CAL1399135.1"/>
    </source>
</evidence>
<dbReference type="AlphaFoldDB" id="A0AAV2FLJ4"/>
<dbReference type="Proteomes" id="UP001497516">
    <property type="component" value="Chromosome 7"/>
</dbReference>
<reference evidence="2 3" key="1">
    <citation type="submission" date="2024-04" db="EMBL/GenBank/DDBJ databases">
        <authorList>
            <person name="Fracassetti M."/>
        </authorList>
    </citation>
    <scope>NUCLEOTIDE SEQUENCE [LARGE SCALE GENOMIC DNA]</scope>
</reference>
<keyword evidence="1" id="KW-0812">Transmembrane</keyword>
<evidence type="ECO:0000256" key="1">
    <source>
        <dbReference type="SAM" id="Phobius"/>
    </source>
</evidence>
<dbReference type="PANTHER" id="PTHR34658:SF2">
    <property type="entry name" value="OS01G0151800 PROTEIN"/>
    <property type="match status" value="1"/>
</dbReference>
<gene>
    <name evidence="2" type="ORF">LTRI10_LOCUS39328</name>
</gene>
<name>A0AAV2FLJ4_9ROSI</name>
<sequence length="123" mass="13374">MIRTSLALFAALRRRLVPKLPMLIYAARWTALLTVLVAVASFSPEFAFVSTITAVQSPGGECRREGMVRVPLDVPGEVFCLPAQMFAKSNIDFVVPPVFAAVVVAGAAWVVRSIALWEDDEPV</sequence>
<feature type="transmembrane region" description="Helical" evidence="1">
    <location>
        <begin position="93"/>
        <end position="111"/>
    </location>
</feature>
<keyword evidence="1" id="KW-1133">Transmembrane helix</keyword>
<keyword evidence="1" id="KW-0472">Membrane</keyword>
<protein>
    <submittedName>
        <fullName evidence="2">Uncharacterized protein</fullName>
    </submittedName>
</protein>
<accession>A0AAV2FLJ4</accession>
<dbReference type="EMBL" id="OZ034820">
    <property type="protein sequence ID" value="CAL1399135.1"/>
    <property type="molecule type" value="Genomic_DNA"/>
</dbReference>
<feature type="transmembrane region" description="Helical" evidence="1">
    <location>
        <begin position="20"/>
        <end position="42"/>
    </location>
</feature>
<evidence type="ECO:0000313" key="3">
    <source>
        <dbReference type="Proteomes" id="UP001497516"/>
    </source>
</evidence>
<keyword evidence="3" id="KW-1185">Reference proteome</keyword>
<proteinExistence type="predicted"/>
<dbReference type="PANTHER" id="PTHR34658">
    <property type="entry name" value="OS01G0151800 PROTEIN"/>
    <property type="match status" value="1"/>
</dbReference>